<evidence type="ECO:0000256" key="4">
    <source>
        <dbReference type="ARBA" id="ARBA00023163"/>
    </source>
</evidence>
<dbReference type="RefSeq" id="WP_109365852.1">
    <property type="nucleotide sequence ID" value="NZ_OOFM01000001.1"/>
</dbReference>
<dbReference type="InterPro" id="IPR011008">
    <property type="entry name" value="Dimeric_a/b-barrel"/>
</dbReference>
<dbReference type="SUPFAM" id="SSF54909">
    <property type="entry name" value="Dimeric alpha+beta barrel"/>
    <property type="match status" value="1"/>
</dbReference>
<evidence type="ECO:0000256" key="3">
    <source>
        <dbReference type="ARBA" id="ARBA00023159"/>
    </source>
</evidence>
<evidence type="ECO:0000259" key="5">
    <source>
        <dbReference type="PROSITE" id="PS50956"/>
    </source>
</evidence>
<dbReference type="Pfam" id="PF13412">
    <property type="entry name" value="HTH_24"/>
    <property type="match status" value="1"/>
</dbReference>
<gene>
    <name evidence="6" type="ORF">OHAE_4418</name>
</gene>
<reference evidence="7" key="1">
    <citation type="submission" date="2017-12" db="EMBL/GenBank/DDBJ databases">
        <authorList>
            <person name="Diaz M."/>
        </authorList>
    </citation>
    <scope>NUCLEOTIDE SEQUENCE [LARGE SCALE GENOMIC DNA]</scope>
    <source>
        <strain evidence="7">FI11154</strain>
    </source>
</reference>
<organism evidence="6 7">
    <name type="scientific">Ochrobactrum soli</name>
    <dbReference type="NCBI Taxonomy" id="2448455"/>
    <lineage>
        <taxon>Bacteria</taxon>
        <taxon>Pseudomonadati</taxon>
        <taxon>Pseudomonadota</taxon>
        <taxon>Alphaproteobacteria</taxon>
        <taxon>Hyphomicrobiales</taxon>
        <taxon>Brucellaceae</taxon>
        <taxon>Brucella/Ochrobactrum group</taxon>
        <taxon>Ochrobactrum</taxon>
    </lineage>
</organism>
<feature type="domain" description="HTH asnC-type" evidence="5">
    <location>
        <begin position="4"/>
        <end position="65"/>
    </location>
</feature>
<accession>A0A2P9HC01</accession>
<dbReference type="GO" id="GO:0043200">
    <property type="term" value="P:response to amino acid"/>
    <property type="evidence" value="ECO:0007669"/>
    <property type="project" value="TreeGrafter"/>
</dbReference>
<dbReference type="Proteomes" id="UP000246073">
    <property type="component" value="Unassembled WGS sequence"/>
</dbReference>
<keyword evidence="3" id="KW-0010">Activator</keyword>
<dbReference type="SUPFAM" id="SSF46785">
    <property type="entry name" value="Winged helix' DNA-binding domain"/>
    <property type="match status" value="1"/>
</dbReference>
<dbReference type="Gene3D" id="3.30.70.920">
    <property type="match status" value="1"/>
</dbReference>
<evidence type="ECO:0000256" key="1">
    <source>
        <dbReference type="ARBA" id="ARBA00023015"/>
    </source>
</evidence>
<dbReference type="PROSITE" id="PS50956">
    <property type="entry name" value="HTH_ASNC_2"/>
    <property type="match status" value="1"/>
</dbReference>
<dbReference type="PANTHER" id="PTHR30154:SF0">
    <property type="entry name" value="LEUCINE-RESPONSIVE REGULATORY PROTEIN"/>
    <property type="match status" value="1"/>
</dbReference>
<keyword evidence="2" id="KW-0238">DNA-binding</keyword>
<evidence type="ECO:0000313" key="7">
    <source>
        <dbReference type="Proteomes" id="UP000246073"/>
    </source>
</evidence>
<dbReference type="GO" id="GO:0005829">
    <property type="term" value="C:cytosol"/>
    <property type="evidence" value="ECO:0007669"/>
    <property type="project" value="TreeGrafter"/>
</dbReference>
<dbReference type="Pfam" id="PF01037">
    <property type="entry name" value="AsnC_trans_reg"/>
    <property type="match status" value="1"/>
</dbReference>
<evidence type="ECO:0000256" key="2">
    <source>
        <dbReference type="ARBA" id="ARBA00023125"/>
    </source>
</evidence>
<dbReference type="InterPro" id="IPR011991">
    <property type="entry name" value="ArsR-like_HTH"/>
</dbReference>
<sequence>MPDLDKTDRRILTILQSEGRITNSDLAHRLGIPQTSMSDRFRRLQRDGFITGFGCRLDPALIGFDLLVFIEVLLDKTTPDVFEKFASAVRLAPEVLECHMVAGGFDYLVKTRLPNMASYRRFLGEIVLAWPGVCETRTYAVMEEIKNDGALSLFL</sequence>
<dbReference type="GO" id="GO:0043565">
    <property type="term" value="F:sequence-specific DNA binding"/>
    <property type="evidence" value="ECO:0007669"/>
    <property type="project" value="InterPro"/>
</dbReference>
<name>A0A2P9HC01_9HYPH</name>
<dbReference type="GO" id="GO:0006355">
    <property type="term" value="P:regulation of DNA-templated transcription"/>
    <property type="evidence" value="ECO:0007669"/>
    <property type="project" value="UniProtKB-ARBA"/>
</dbReference>
<dbReference type="PANTHER" id="PTHR30154">
    <property type="entry name" value="LEUCINE-RESPONSIVE REGULATORY PROTEIN"/>
    <property type="match status" value="1"/>
</dbReference>
<dbReference type="EMBL" id="OOFM01000001">
    <property type="protein sequence ID" value="SPL61626.1"/>
    <property type="molecule type" value="Genomic_DNA"/>
</dbReference>
<dbReference type="SMART" id="SM00344">
    <property type="entry name" value="HTH_ASNC"/>
    <property type="match status" value="1"/>
</dbReference>
<dbReference type="InterPro" id="IPR000485">
    <property type="entry name" value="AsnC-type_HTH_dom"/>
</dbReference>
<dbReference type="Gene3D" id="1.10.10.10">
    <property type="entry name" value="Winged helix-like DNA-binding domain superfamily/Winged helix DNA-binding domain"/>
    <property type="match status" value="1"/>
</dbReference>
<evidence type="ECO:0000313" key="6">
    <source>
        <dbReference type="EMBL" id="SPL61626.1"/>
    </source>
</evidence>
<dbReference type="InterPro" id="IPR019887">
    <property type="entry name" value="Tscrpt_reg_AsnC/Lrp_C"/>
</dbReference>
<keyword evidence="1" id="KW-0805">Transcription regulation</keyword>
<dbReference type="AlphaFoldDB" id="A0A2P9HC01"/>
<proteinExistence type="predicted"/>
<keyword evidence="4" id="KW-0804">Transcription</keyword>
<dbReference type="CDD" id="cd00090">
    <property type="entry name" value="HTH_ARSR"/>
    <property type="match status" value="1"/>
</dbReference>
<dbReference type="InterPro" id="IPR036388">
    <property type="entry name" value="WH-like_DNA-bd_sf"/>
</dbReference>
<dbReference type="PRINTS" id="PR00033">
    <property type="entry name" value="HTHASNC"/>
</dbReference>
<dbReference type="InterPro" id="IPR036390">
    <property type="entry name" value="WH_DNA-bd_sf"/>
</dbReference>
<dbReference type="InterPro" id="IPR019888">
    <property type="entry name" value="Tscrpt_reg_AsnC-like"/>
</dbReference>
<protein>
    <submittedName>
        <fullName evidence="6">PutR, transcriptional activator of PutA and PutP</fullName>
    </submittedName>
</protein>